<gene>
    <name evidence="1" type="ORF">S12H4_09974</name>
</gene>
<protein>
    <submittedName>
        <fullName evidence="1">Uncharacterized protein</fullName>
    </submittedName>
</protein>
<reference evidence="1" key="1">
    <citation type="journal article" date="2014" name="Front. Microbiol.">
        <title>High frequency of phylogenetically diverse reductive dehalogenase-homologous genes in deep subseafloor sedimentary metagenomes.</title>
        <authorList>
            <person name="Kawai M."/>
            <person name="Futagami T."/>
            <person name="Toyoda A."/>
            <person name="Takaki Y."/>
            <person name="Nishi S."/>
            <person name="Hori S."/>
            <person name="Arai W."/>
            <person name="Tsubouchi T."/>
            <person name="Morono Y."/>
            <person name="Uchiyama I."/>
            <person name="Ito T."/>
            <person name="Fujiyama A."/>
            <person name="Inagaki F."/>
            <person name="Takami H."/>
        </authorList>
    </citation>
    <scope>NUCLEOTIDE SEQUENCE</scope>
    <source>
        <strain evidence="1">Expedition CK06-06</strain>
    </source>
</reference>
<feature type="non-terminal residue" evidence="1">
    <location>
        <position position="170"/>
    </location>
</feature>
<organism evidence="1">
    <name type="scientific">marine sediment metagenome</name>
    <dbReference type="NCBI Taxonomy" id="412755"/>
    <lineage>
        <taxon>unclassified sequences</taxon>
        <taxon>metagenomes</taxon>
        <taxon>ecological metagenomes</taxon>
    </lineage>
</organism>
<dbReference type="EMBL" id="BARW01004161">
    <property type="protein sequence ID" value="GAI60446.1"/>
    <property type="molecule type" value="Genomic_DNA"/>
</dbReference>
<comment type="caution">
    <text evidence="1">The sequence shown here is derived from an EMBL/GenBank/DDBJ whole genome shotgun (WGS) entry which is preliminary data.</text>
</comment>
<accession>X1R027</accession>
<name>X1R027_9ZZZZ</name>
<proteinExistence type="predicted"/>
<dbReference type="AlphaFoldDB" id="X1R027"/>
<evidence type="ECO:0000313" key="1">
    <source>
        <dbReference type="EMBL" id="GAI60446.1"/>
    </source>
</evidence>
<sequence>MARLLPKLQQISSLGYFVIEWPDRYRYLAERGLNPDPEDAVGWCRNKQDLRATTTAVVEVLGGKASNHHGRVGGWFKRGLVRWHWFGDKLPGKWNPHLNVLVDAARLEPQRLEAIKAELRAALHVPDLIVHYSYCSTLGQMLQTLRYIARATFRDYAWDPYMAHELWNFR</sequence>